<keyword evidence="2" id="KW-1185">Reference proteome</keyword>
<comment type="caution">
    <text evidence="1">The sequence shown here is derived from an EMBL/GenBank/DDBJ whole genome shotgun (WGS) entry which is preliminary data.</text>
</comment>
<feature type="non-terminal residue" evidence="1">
    <location>
        <position position="1"/>
    </location>
</feature>
<organism evidence="1 2">
    <name type="scientific">Triparma retinervis</name>
    <dbReference type="NCBI Taxonomy" id="2557542"/>
    <lineage>
        <taxon>Eukaryota</taxon>
        <taxon>Sar</taxon>
        <taxon>Stramenopiles</taxon>
        <taxon>Ochrophyta</taxon>
        <taxon>Bolidophyceae</taxon>
        <taxon>Parmales</taxon>
        <taxon>Triparmaceae</taxon>
        <taxon>Triparma</taxon>
    </lineage>
</organism>
<evidence type="ECO:0000313" key="1">
    <source>
        <dbReference type="EMBL" id="GMH66192.1"/>
    </source>
</evidence>
<reference evidence="1" key="1">
    <citation type="submission" date="2022-07" db="EMBL/GenBank/DDBJ databases">
        <title>Genome analysis of Parmales, a sister group of diatoms, reveals the evolutionary specialization of diatoms from phago-mixotrophs to photoautotrophs.</title>
        <authorList>
            <person name="Ban H."/>
            <person name="Sato S."/>
            <person name="Yoshikawa S."/>
            <person name="Kazumasa Y."/>
            <person name="Nakamura Y."/>
            <person name="Ichinomiya M."/>
            <person name="Saitoh K."/>
            <person name="Sato N."/>
            <person name="Blanc-Mathieu R."/>
            <person name="Endo H."/>
            <person name="Kuwata A."/>
            <person name="Ogata H."/>
        </authorList>
    </citation>
    <scope>NUCLEOTIDE SEQUENCE</scope>
</reference>
<dbReference type="OrthoDB" id="45379at2759"/>
<gene>
    <name evidence="1" type="ORF">TrRE_jg11346</name>
</gene>
<dbReference type="InterPro" id="IPR011050">
    <property type="entry name" value="Pectin_lyase_fold/virulence"/>
</dbReference>
<evidence type="ECO:0008006" key="3">
    <source>
        <dbReference type="Google" id="ProtNLM"/>
    </source>
</evidence>
<dbReference type="EMBL" id="BRXZ01002608">
    <property type="protein sequence ID" value="GMH66192.1"/>
    <property type="molecule type" value="Genomic_DNA"/>
</dbReference>
<protein>
    <recommendedName>
        <fullName evidence="3">Right handed beta helix domain-containing protein</fullName>
    </recommendedName>
</protein>
<dbReference type="SUPFAM" id="SSF51126">
    <property type="entry name" value="Pectin lyase-like"/>
    <property type="match status" value="1"/>
</dbReference>
<dbReference type="Gene3D" id="2.160.20.10">
    <property type="entry name" value="Single-stranded right-handed beta-helix, Pectin lyase-like"/>
    <property type="match status" value="1"/>
</dbReference>
<dbReference type="AlphaFoldDB" id="A0A9W7A5K5"/>
<proteinExistence type="predicted"/>
<evidence type="ECO:0000313" key="2">
    <source>
        <dbReference type="Proteomes" id="UP001165082"/>
    </source>
</evidence>
<sequence length="265" mass="28092">NEPLLRIKKGSVLVQNLNLVHHCRGTDIWEGNAVAVIKGDHGNAPATTLDVLMSHHLSADNPRMFAYDCTFRSTSGRGIVATSSEAFLDNVEVNDCAATGVYIGRDRNPNSTSGSLIAMNCDISGNGIGGRQMSEAPPFYEVVQSGHSGIYGQDGRIIAADCSISGNSFTGISNTGPRGVVSLDKTDVVGNASLGLELPASDNEDEHISIKNCQISNNEVEVIDGGPRGRKRARIDNNFTFKPDGCDPASFMERLAKLRGANGTA</sequence>
<accession>A0A9W7A5K5</accession>
<dbReference type="Proteomes" id="UP001165082">
    <property type="component" value="Unassembled WGS sequence"/>
</dbReference>
<dbReference type="InterPro" id="IPR012334">
    <property type="entry name" value="Pectin_lyas_fold"/>
</dbReference>
<name>A0A9W7A5K5_9STRA</name>